<feature type="region of interest" description="Disordered" evidence="1">
    <location>
        <begin position="272"/>
        <end position="299"/>
    </location>
</feature>
<keyword evidence="4" id="KW-1185">Reference proteome</keyword>
<feature type="compositionally biased region" description="Basic and acidic residues" evidence="1">
    <location>
        <begin position="272"/>
        <end position="282"/>
    </location>
</feature>
<feature type="region of interest" description="Disordered" evidence="1">
    <location>
        <begin position="219"/>
        <end position="255"/>
    </location>
</feature>
<organism evidence="3 4">
    <name type="scientific">Streptomyces actuosus</name>
    <dbReference type="NCBI Taxonomy" id="1885"/>
    <lineage>
        <taxon>Bacteria</taxon>
        <taxon>Bacillati</taxon>
        <taxon>Actinomycetota</taxon>
        <taxon>Actinomycetes</taxon>
        <taxon>Kitasatosporales</taxon>
        <taxon>Streptomycetaceae</taxon>
        <taxon>Streptomyces</taxon>
    </lineage>
</organism>
<dbReference type="EMBL" id="JAFFZS010000037">
    <property type="protein sequence ID" value="MBN0048339.1"/>
    <property type="molecule type" value="Genomic_DNA"/>
</dbReference>
<evidence type="ECO:0000313" key="4">
    <source>
        <dbReference type="Proteomes" id="UP000788262"/>
    </source>
</evidence>
<keyword evidence="2" id="KW-1133">Transmembrane helix</keyword>
<feature type="transmembrane region" description="Helical" evidence="2">
    <location>
        <begin position="6"/>
        <end position="24"/>
    </location>
</feature>
<comment type="caution">
    <text evidence="3">The sequence shown here is derived from an EMBL/GenBank/DDBJ whole genome shotgun (WGS) entry which is preliminary data.</text>
</comment>
<feature type="compositionally biased region" description="Basic and acidic residues" evidence="1">
    <location>
        <begin position="354"/>
        <end position="368"/>
    </location>
</feature>
<feature type="compositionally biased region" description="Basic and acidic residues" evidence="1">
    <location>
        <begin position="103"/>
        <end position="114"/>
    </location>
</feature>
<sequence length="398" mass="43777">MSSSGLIYAVIVGAWAAYLVPMWLRRQDELNEARPTERFSTAIRLLSGRAGMERRYAKDLQARSADEGECDAGASDAATDSVDVRSFAMPPTFAQETPSDPARAQDRAEPERAPAVEPATGPDVEPERKRVPHPRRTPSAQAAAARARRSKVLARRRRTTVMLFLAFTCGAIVAAVGGLGFLWAPAAPAVLLSSYIGYLRRQERRRFAYQMDRRRAEVAAQRLRERQPRRRTSVGPDDRAEAEDPDGGAEPEIDPGMSALAADRRALVEQTDHAEWVDQQRERQRRPGHGESWDPVPVPLPTYVTAPVAPRATAEVDLGAPDAWSSARSSAVVPEHDVQPIAAPEQAVEEEPGAEDKSTAPARTDARRAASARRARERGRTPLFDQYEDGQRPRAANE</sequence>
<feature type="compositionally biased region" description="Basic and acidic residues" evidence="1">
    <location>
        <begin position="389"/>
        <end position="398"/>
    </location>
</feature>
<feature type="transmembrane region" description="Helical" evidence="2">
    <location>
        <begin position="159"/>
        <end position="176"/>
    </location>
</feature>
<keyword evidence="2" id="KW-0472">Membrane</keyword>
<feature type="compositionally biased region" description="Acidic residues" evidence="1">
    <location>
        <begin position="240"/>
        <end position="253"/>
    </location>
</feature>
<accession>A0ABS2VYY2</accession>
<protein>
    <submittedName>
        <fullName evidence="3">Uncharacterized protein</fullName>
    </submittedName>
</protein>
<evidence type="ECO:0000256" key="2">
    <source>
        <dbReference type="SAM" id="Phobius"/>
    </source>
</evidence>
<proteinExistence type="predicted"/>
<feature type="region of interest" description="Disordered" evidence="1">
    <location>
        <begin position="322"/>
        <end position="398"/>
    </location>
</feature>
<keyword evidence="2" id="KW-0812">Transmembrane</keyword>
<dbReference type="RefSeq" id="WP_205386461.1">
    <property type="nucleotide sequence ID" value="NZ_JAFFZS010000037.1"/>
</dbReference>
<evidence type="ECO:0000313" key="3">
    <source>
        <dbReference type="EMBL" id="MBN0048339.1"/>
    </source>
</evidence>
<dbReference type="Proteomes" id="UP000788262">
    <property type="component" value="Unassembled WGS sequence"/>
</dbReference>
<dbReference type="InterPro" id="IPR053779">
    <property type="entry name" value="GlpR"/>
</dbReference>
<evidence type="ECO:0000256" key="1">
    <source>
        <dbReference type="SAM" id="MobiDB-lite"/>
    </source>
</evidence>
<dbReference type="NCBIfam" id="NF045516">
    <property type="entry name" value="GlpR"/>
    <property type="match status" value="1"/>
</dbReference>
<reference evidence="3 4" key="1">
    <citation type="submission" date="2021-02" db="EMBL/GenBank/DDBJ databases">
        <title>Whole genome sequencing of Streptomyces actuosus VRA1.</title>
        <authorList>
            <person name="Sen G."/>
            <person name="Sen A."/>
        </authorList>
    </citation>
    <scope>NUCLEOTIDE SEQUENCE [LARGE SCALE GENOMIC DNA]</scope>
    <source>
        <strain evidence="3 4">VRA1</strain>
    </source>
</reference>
<name>A0ABS2VYY2_STRAS</name>
<gene>
    <name evidence="3" type="ORF">JS756_30360</name>
</gene>
<feature type="region of interest" description="Disordered" evidence="1">
    <location>
        <begin position="90"/>
        <end position="151"/>
    </location>
</feature>